<dbReference type="GO" id="GO:0015413">
    <property type="term" value="F:ABC-type nickel transporter activity"/>
    <property type="evidence" value="ECO:0007669"/>
    <property type="project" value="UniProtKB-EC"/>
</dbReference>
<sequence length="354" mass="38979">MATQNTERRNRIDVASDNVLEIENASVGFAMDRGDAQVLNNVSIDVHRGEVLGVVGESGSGKSMLADSMLDSIDDPGTLTGRVTFHPPEGGDPVVVNDLNKEELRRFRWERISMVVQGAMDSFNPTLTVGDHFEETLRAHDYDVPEGMERARDLLEDVHLDADRVLDSYPHQLSGGMTQRALIALSLILDPDVLVMDEPTAALDLLMQQSILKLLAELKAEYDLTVVIVTHDLSHVARISDRLAVMYAFELLELGPVSELVADPAHPYTRELLNSIPDIDADLDEMGSIEGTSPDPLNVPEGCSYHPRCPIAKEKCVNENPDLFDVPGEEGHGAACFYIDEARETIPLKKEVTE</sequence>
<evidence type="ECO:0000256" key="5">
    <source>
        <dbReference type="ARBA" id="ARBA00022840"/>
    </source>
</evidence>
<dbReference type="FunFam" id="3.40.50.300:FF:000016">
    <property type="entry name" value="Oligopeptide ABC transporter ATP-binding component"/>
    <property type="match status" value="1"/>
</dbReference>
<keyword evidence="2" id="KW-0813">Transport</keyword>
<dbReference type="InterPro" id="IPR003593">
    <property type="entry name" value="AAA+_ATPase"/>
</dbReference>
<comment type="subcellular location">
    <subcellularLocation>
        <location evidence="1">Cell membrane</location>
        <topology evidence="1">Peripheral membrane protein</topology>
    </subcellularLocation>
</comment>
<evidence type="ECO:0000256" key="4">
    <source>
        <dbReference type="ARBA" id="ARBA00022741"/>
    </source>
</evidence>
<evidence type="ECO:0000256" key="6">
    <source>
        <dbReference type="ARBA" id="ARBA00022967"/>
    </source>
</evidence>
<evidence type="ECO:0000256" key="11">
    <source>
        <dbReference type="ARBA" id="ARBA00044143"/>
    </source>
</evidence>
<dbReference type="GO" id="GO:0005524">
    <property type="term" value="F:ATP binding"/>
    <property type="evidence" value="ECO:0007669"/>
    <property type="project" value="UniProtKB-KW"/>
</dbReference>
<dbReference type="PANTHER" id="PTHR43297:SF13">
    <property type="entry name" value="NICKEL ABC TRANSPORTER, ATP-BINDING PROTEIN"/>
    <property type="match status" value="1"/>
</dbReference>
<dbReference type="Gene3D" id="3.40.50.300">
    <property type="entry name" value="P-loop containing nucleotide triphosphate hydrolases"/>
    <property type="match status" value="1"/>
</dbReference>
<evidence type="ECO:0000313" key="14">
    <source>
        <dbReference type="EMBL" id="ESP90188.1"/>
    </source>
</evidence>
<dbReference type="Pfam" id="PF00005">
    <property type="entry name" value="ABC_tran"/>
    <property type="match status" value="1"/>
</dbReference>
<evidence type="ECO:0000256" key="1">
    <source>
        <dbReference type="ARBA" id="ARBA00004202"/>
    </source>
</evidence>
<dbReference type="InterPro" id="IPR003439">
    <property type="entry name" value="ABC_transporter-like_ATP-bd"/>
</dbReference>
<dbReference type="eggNOG" id="arCOG00181">
    <property type="taxonomic scope" value="Archaea"/>
</dbReference>
<dbReference type="SUPFAM" id="SSF52540">
    <property type="entry name" value="P-loop containing nucleoside triphosphate hydrolases"/>
    <property type="match status" value="1"/>
</dbReference>
<keyword evidence="8" id="KW-0472">Membrane</keyword>
<dbReference type="RefSeq" id="WP_023392892.1">
    <property type="nucleotide sequence ID" value="NZ_ASGZ01000002.1"/>
</dbReference>
<dbReference type="STRING" id="1324957.K933_01467"/>
<comment type="caution">
    <text evidence="14">The sequence shown here is derived from an EMBL/GenBank/DDBJ whole genome shotgun (WGS) entry which is preliminary data.</text>
</comment>
<gene>
    <name evidence="14" type="ORF">K933_01467</name>
</gene>
<organism evidence="14 15">
    <name type="scientific">Candidatus Halobonum tyrrellensis G22</name>
    <dbReference type="NCBI Taxonomy" id="1324957"/>
    <lineage>
        <taxon>Archaea</taxon>
        <taxon>Methanobacteriati</taxon>
        <taxon>Methanobacteriota</taxon>
        <taxon>Stenosarchaea group</taxon>
        <taxon>Halobacteria</taxon>
        <taxon>Halobacteriales</taxon>
        <taxon>Haloferacaceae</taxon>
        <taxon>Candidatus Halobonum</taxon>
    </lineage>
</organism>
<protein>
    <recommendedName>
        <fullName evidence="11">Nickel import system ATP-binding protein NikD</fullName>
        <ecNumber evidence="10">7.2.2.11</ecNumber>
    </recommendedName>
</protein>
<keyword evidence="3" id="KW-1003">Cell membrane</keyword>
<dbReference type="EMBL" id="ASGZ01000002">
    <property type="protein sequence ID" value="ESP90188.1"/>
    <property type="molecule type" value="Genomic_DNA"/>
</dbReference>
<keyword evidence="4" id="KW-0547">Nucleotide-binding</keyword>
<dbReference type="GO" id="GO:0015833">
    <property type="term" value="P:peptide transport"/>
    <property type="evidence" value="ECO:0007669"/>
    <property type="project" value="InterPro"/>
</dbReference>
<dbReference type="EC" id="7.2.2.11" evidence="10"/>
<evidence type="ECO:0000259" key="13">
    <source>
        <dbReference type="PROSITE" id="PS50893"/>
    </source>
</evidence>
<dbReference type="InterPro" id="IPR050388">
    <property type="entry name" value="ABC_Ni/Peptide_Import"/>
</dbReference>
<evidence type="ECO:0000256" key="8">
    <source>
        <dbReference type="ARBA" id="ARBA00023136"/>
    </source>
</evidence>
<proteinExistence type="predicted"/>
<evidence type="ECO:0000256" key="7">
    <source>
        <dbReference type="ARBA" id="ARBA00023065"/>
    </source>
</evidence>
<keyword evidence="5 14" id="KW-0067">ATP-binding</keyword>
<evidence type="ECO:0000313" key="15">
    <source>
        <dbReference type="Proteomes" id="UP000017840"/>
    </source>
</evidence>
<comment type="catalytic activity">
    <reaction evidence="12">
        <text>Ni(2+)(out) + ATP + H2O = Ni(2+)(in) + ADP + phosphate + H(+)</text>
        <dbReference type="Rhea" id="RHEA:15557"/>
        <dbReference type="ChEBI" id="CHEBI:15377"/>
        <dbReference type="ChEBI" id="CHEBI:15378"/>
        <dbReference type="ChEBI" id="CHEBI:30616"/>
        <dbReference type="ChEBI" id="CHEBI:43474"/>
        <dbReference type="ChEBI" id="CHEBI:49786"/>
        <dbReference type="ChEBI" id="CHEBI:456216"/>
        <dbReference type="EC" id="7.2.2.11"/>
    </reaction>
    <physiologicalReaction direction="left-to-right" evidence="12">
        <dbReference type="Rhea" id="RHEA:15558"/>
    </physiologicalReaction>
</comment>
<dbReference type="SMART" id="SM00382">
    <property type="entry name" value="AAA"/>
    <property type="match status" value="1"/>
</dbReference>
<name>V4HK74_9EURY</name>
<keyword evidence="15" id="KW-1185">Reference proteome</keyword>
<evidence type="ECO:0000256" key="12">
    <source>
        <dbReference type="ARBA" id="ARBA00048610"/>
    </source>
</evidence>
<dbReference type="AlphaFoldDB" id="V4HK74"/>
<reference evidence="14 15" key="1">
    <citation type="journal article" date="2013" name="Genome Announc.">
        <title>Draft Genome Sequence of 'Candidatus Halobonum tyrrellensis' Strain G22, Isolated from the Hypersaline Waters of Lake Tyrrell, Australia.</title>
        <authorList>
            <person name="Ugalde J.A."/>
            <person name="Narasingarao P."/>
            <person name="Kuo S."/>
            <person name="Podell S."/>
            <person name="Allen E.E."/>
        </authorList>
    </citation>
    <scope>NUCLEOTIDE SEQUENCE [LARGE SCALE GENOMIC DNA]</scope>
    <source>
        <strain evidence="14 15">G22</strain>
    </source>
</reference>
<dbReference type="CDD" id="cd03257">
    <property type="entry name" value="ABC_NikE_OppD_transporters"/>
    <property type="match status" value="1"/>
</dbReference>
<dbReference type="InterPro" id="IPR027417">
    <property type="entry name" value="P-loop_NTPase"/>
</dbReference>
<dbReference type="PROSITE" id="PS50893">
    <property type="entry name" value="ABC_TRANSPORTER_2"/>
    <property type="match status" value="1"/>
</dbReference>
<dbReference type="PANTHER" id="PTHR43297">
    <property type="entry name" value="OLIGOPEPTIDE TRANSPORT ATP-BINDING PROTEIN APPD"/>
    <property type="match status" value="1"/>
</dbReference>
<dbReference type="NCBIfam" id="TIGR01727">
    <property type="entry name" value="oligo_HPY"/>
    <property type="match status" value="1"/>
</dbReference>
<accession>V4HK74</accession>
<evidence type="ECO:0000256" key="10">
    <source>
        <dbReference type="ARBA" id="ARBA00039098"/>
    </source>
</evidence>
<dbReference type="GO" id="GO:0005886">
    <property type="term" value="C:plasma membrane"/>
    <property type="evidence" value="ECO:0007669"/>
    <property type="project" value="UniProtKB-SubCell"/>
</dbReference>
<comment type="subunit">
    <text evidence="9">The complex is composed of two ATP-binding proteins (NikD and NikE), two transmembrane proteins (NikB and NikC) and a solute-binding protein (NikA).</text>
</comment>
<dbReference type="GO" id="GO:0016887">
    <property type="term" value="F:ATP hydrolysis activity"/>
    <property type="evidence" value="ECO:0007669"/>
    <property type="project" value="InterPro"/>
</dbReference>
<dbReference type="OrthoDB" id="18209at2157"/>
<dbReference type="Pfam" id="PF08352">
    <property type="entry name" value="oligo_HPY"/>
    <property type="match status" value="1"/>
</dbReference>
<dbReference type="InterPro" id="IPR013563">
    <property type="entry name" value="Oligopep_ABC_C"/>
</dbReference>
<evidence type="ECO:0000256" key="2">
    <source>
        <dbReference type="ARBA" id="ARBA00022448"/>
    </source>
</evidence>
<evidence type="ECO:0000256" key="3">
    <source>
        <dbReference type="ARBA" id="ARBA00022475"/>
    </source>
</evidence>
<evidence type="ECO:0000256" key="9">
    <source>
        <dbReference type="ARBA" id="ARBA00038669"/>
    </source>
</evidence>
<dbReference type="Proteomes" id="UP000017840">
    <property type="component" value="Unassembled WGS sequence"/>
</dbReference>
<keyword evidence="7" id="KW-0406">Ion transport</keyword>
<keyword evidence="6" id="KW-1278">Translocase</keyword>
<feature type="domain" description="ABC transporter" evidence="13">
    <location>
        <begin position="22"/>
        <end position="273"/>
    </location>
</feature>